<dbReference type="GO" id="GO:0006094">
    <property type="term" value="P:gluconeogenesis"/>
    <property type="evidence" value="ECO:0007669"/>
    <property type="project" value="UniProtKB-KW"/>
</dbReference>
<comment type="similarity">
    <text evidence="1 3">Belongs to the triosephosphate isomerase family.</text>
</comment>
<comment type="caution">
    <text evidence="4">The sequence shown here is derived from an EMBL/GenBank/DDBJ whole genome shotgun (WGS) entry which is preliminary data.</text>
</comment>
<comment type="subcellular location">
    <subcellularLocation>
        <location evidence="3">Cytoplasm</location>
    </subcellularLocation>
</comment>
<dbReference type="GO" id="GO:0046166">
    <property type="term" value="P:glyceraldehyde-3-phosphate biosynthetic process"/>
    <property type="evidence" value="ECO:0007669"/>
    <property type="project" value="TreeGrafter"/>
</dbReference>
<dbReference type="CDD" id="cd00311">
    <property type="entry name" value="TIM"/>
    <property type="match status" value="1"/>
</dbReference>
<dbReference type="SUPFAM" id="SSF51351">
    <property type="entry name" value="Triosephosphate isomerase (TIM)"/>
    <property type="match status" value="1"/>
</dbReference>
<dbReference type="Proteomes" id="UP000886841">
    <property type="component" value="Unassembled WGS sequence"/>
</dbReference>
<reference evidence="4" key="1">
    <citation type="submission" date="2020-10" db="EMBL/GenBank/DDBJ databases">
        <authorList>
            <person name="Gilroy R."/>
        </authorList>
    </citation>
    <scope>NUCLEOTIDE SEQUENCE</scope>
    <source>
        <strain evidence="4">ChiSxjej1B13-7041</strain>
    </source>
</reference>
<comment type="subunit">
    <text evidence="3">Homodimer.</text>
</comment>
<protein>
    <recommendedName>
        <fullName evidence="3">Triosephosphate isomerase</fullName>
        <ecNumber evidence="3">5.3.1.1</ecNumber>
    </recommendedName>
</protein>
<keyword evidence="3" id="KW-0312">Gluconeogenesis</keyword>
<dbReference type="PROSITE" id="PS51440">
    <property type="entry name" value="TIM_2"/>
    <property type="match status" value="1"/>
</dbReference>
<accession>A0A9D1JGR4</accession>
<comment type="pathway">
    <text evidence="3">Carbohydrate biosynthesis; gluconeogenesis.</text>
</comment>
<dbReference type="Gene3D" id="3.20.20.70">
    <property type="entry name" value="Aldolase class I"/>
    <property type="match status" value="1"/>
</dbReference>
<comment type="catalytic activity">
    <reaction evidence="3">
        <text>D-glyceraldehyde 3-phosphate = dihydroxyacetone phosphate</text>
        <dbReference type="Rhea" id="RHEA:18585"/>
        <dbReference type="ChEBI" id="CHEBI:57642"/>
        <dbReference type="ChEBI" id="CHEBI:59776"/>
        <dbReference type="EC" id="5.3.1.1"/>
    </reaction>
</comment>
<comment type="pathway">
    <text evidence="3">Carbohydrate degradation; glycolysis; D-glyceraldehyde 3-phosphate from glycerone phosphate: step 1/1.</text>
</comment>
<name>A0A9D1JGR4_9FIRM</name>
<gene>
    <name evidence="4" type="ORF">IAB98_09975</name>
</gene>
<dbReference type="PANTHER" id="PTHR21139">
    <property type="entry name" value="TRIOSEPHOSPHATE ISOMERASE"/>
    <property type="match status" value="1"/>
</dbReference>
<dbReference type="GO" id="GO:0019563">
    <property type="term" value="P:glycerol catabolic process"/>
    <property type="evidence" value="ECO:0007669"/>
    <property type="project" value="TreeGrafter"/>
</dbReference>
<dbReference type="EC" id="5.3.1.1" evidence="3"/>
<keyword evidence="3" id="KW-0324">Glycolysis</keyword>
<dbReference type="PANTHER" id="PTHR21139:SF42">
    <property type="entry name" value="TRIOSEPHOSPHATE ISOMERASE"/>
    <property type="match status" value="1"/>
</dbReference>
<dbReference type="InterPro" id="IPR013785">
    <property type="entry name" value="Aldolase_TIM"/>
</dbReference>
<dbReference type="GO" id="GO:0004807">
    <property type="term" value="F:triose-phosphate isomerase activity"/>
    <property type="evidence" value="ECO:0007669"/>
    <property type="project" value="UniProtKB-EC"/>
</dbReference>
<dbReference type="EMBL" id="DVHU01000090">
    <property type="protein sequence ID" value="HIR93731.1"/>
    <property type="molecule type" value="Genomic_DNA"/>
</dbReference>
<dbReference type="InterPro" id="IPR035990">
    <property type="entry name" value="TIM_sf"/>
</dbReference>
<dbReference type="InterPro" id="IPR000652">
    <property type="entry name" value="Triosephosphate_isomerase"/>
</dbReference>
<dbReference type="GO" id="GO:0005829">
    <property type="term" value="C:cytosol"/>
    <property type="evidence" value="ECO:0007669"/>
    <property type="project" value="TreeGrafter"/>
</dbReference>
<evidence type="ECO:0000256" key="3">
    <source>
        <dbReference type="RuleBase" id="RU363013"/>
    </source>
</evidence>
<proteinExistence type="inferred from homology"/>
<keyword evidence="2 3" id="KW-0413">Isomerase</keyword>
<sequence>MKHLYLNLKRFDVPRQYGGVNSLAPIERWADYIVTGTQGELKKFDPTQVEFVQFYPEAHILNALKAREAQSPVKIGCQGVYRMNTAAGGNFGAFTTSRPASSMKAMGCTHAIIGHCEERKDKAGILWEAGVEDARAVNRLLNEENRRAAEAGMKVLYCVGEKEEELSRWKEVLTDQLEIGLEGVDKSQVVIGYEPIWSIGPGKTPADGPYIAKVARLIKEVTGGMDVVYGGGLKKDNALMLAGIPEIDGGLIALTRFEGEIGFYPEEYLEIIHTYLGD</sequence>
<dbReference type="Pfam" id="PF00121">
    <property type="entry name" value="TIM"/>
    <property type="match status" value="1"/>
</dbReference>
<dbReference type="GO" id="GO:0006096">
    <property type="term" value="P:glycolytic process"/>
    <property type="evidence" value="ECO:0007669"/>
    <property type="project" value="UniProtKB-KW"/>
</dbReference>
<evidence type="ECO:0000256" key="2">
    <source>
        <dbReference type="ARBA" id="ARBA00023235"/>
    </source>
</evidence>
<keyword evidence="3" id="KW-0963">Cytoplasm</keyword>
<evidence type="ECO:0000313" key="4">
    <source>
        <dbReference type="EMBL" id="HIR93731.1"/>
    </source>
</evidence>
<organism evidence="4 5">
    <name type="scientific">Candidatus Egerieimonas intestinavium</name>
    <dbReference type="NCBI Taxonomy" id="2840777"/>
    <lineage>
        <taxon>Bacteria</taxon>
        <taxon>Bacillati</taxon>
        <taxon>Bacillota</taxon>
        <taxon>Clostridia</taxon>
        <taxon>Lachnospirales</taxon>
        <taxon>Lachnospiraceae</taxon>
        <taxon>Lachnospiraceae incertae sedis</taxon>
        <taxon>Candidatus Egerieimonas</taxon>
    </lineage>
</organism>
<reference evidence="4" key="2">
    <citation type="journal article" date="2021" name="PeerJ">
        <title>Extensive microbial diversity within the chicken gut microbiome revealed by metagenomics and culture.</title>
        <authorList>
            <person name="Gilroy R."/>
            <person name="Ravi A."/>
            <person name="Getino M."/>
            <person name="Pursley I."/>
            <person name="Horton D.L."/>
            <person name="Alikhan N.F."/>
            <person name="Baker D."/>
            <person name="Gharbi K."/>
            <person name="Hall N."/>
            <person name="Watson M."/>
            <person name="Adriaenssens E.M."/>
            <person name="Foster-Nyarko E."/>
            <person name="Jarju S."/>
            <person name="Secka A."/>
            <person name="Antonio M."/>
            <person name="Oren A."/>
            <person name="Chaudhuri R.R."/>
            <person name="La Ragione R."/>
            <person name="Hildebrand F."/>
            <person name="Pallen M.J."/>
        </authorList>
    </citation>
    <scope>NUCLEOTIDE SEQUENCE</scope>
    <source>
        <strain evidence="4">ChiSxjej1B13-7041</strain>
    </source>
</reference>
<evidence type="ECO:0000256" key="1">
    <source>
        <dbReference type="ARBA" id="ARBA00007422"/>
    </source>
</evidence>
<evidence type="ECO:0000313" key="5">
    <source>
        <dbReference type="Proteomes" id="UP000886841"/>
    </source>
</evidence>
<dbReference type="AlphaFoldDB" id="A0A9D1JGR4"/>